<organism evidence="1">
    <name type="scientific">freshwater metagenome</name>
    <dbReference type="NCBI Taxonomy" id="449393"/>
    <lineage>
        <taxon>unclassified sequences</taxon>
        <taxon>metagenomes</taxon>
        <taxon>ecological metagenomes</taxon>
    </lineage>
</organism>
<evidence type="ECO:0000313" key="1">
    <source>
        <dbReference type="EMBL" id="CAB4622263.1"/>
    </source>
</evidence>
<name>A0A6J6ICR1_9ZZZZ</name>
<dbReference type="EMBL" id="CAEZVD010000058">
    <property type="protein sequence ID" value="CAB4622263.1"/>
    <property type="molecule type" value="Genomic_DNA"/>
</dbReference>
<dbReference type="AlphaFoldDB" id="A0A6J6ICR1"/>
<proteinExistence type="predicted"/>
<protein>
    <submittedName>
        <fullName evidence="1">Unannotated protein</fullName>
    </submittedName>
</protein>
<sequence length="140" mass="16019">MLARFLRDSRLRQIHPSANLQLPLPCGLWRAAAQLVRARPCWLRCLGLLGQRPTQLFFYLPPGGVARILHERPAFLIATHKEPRLKRSHLRCSQRWSVKLLPPPAGHAGLADGSSRTLQCLNRHQQQCSFYQTHKTLQAF</sequence>
<reference evidence="1" key="1">
    <citation type="submission" date="2020-05" db="EMBL/GenBank/DDBJ databases">
        <authorList>
            <person name="Chiriac C."/>
            <person name="Salcher M."/>
            <person name="Ghai R."/>
            <person name="Kavagutti S V."/>
        </authorList>
    </citation>
    <scope>NUCLEOTIDE SEQUENCE</scope>
</reference>
<gene>
    <name evidence="1" type="ORF">UFOPK1909_00640</name>
</gene>
<accession>A0A6J6ICR1</accession>